<dbReference type="InterPro" id="IPR011044">
    <property type="entry name" value="Quino_amine_DH_bsu"/>
</dbReference>
<dbReference type="PIRSF" id="PIRSF028101">
    <property type="entry name" value="UCP028101"/>
    <property type="match status" value="1"/>
</dbReference>
<reference evidence="2 3" key="1">
    <citation type="submission" date="2016-10" db="EMBL/GenBank/DDBJ databases">
        <authorList>
            <person name="de Groot N.N."/>
        </authorList>
    </citation>
    <scope>NUCLEOTIDE SEQUENCE [LARGE SCALE GENOMIC DNA]</scope>
    <source>
        <strain evidence="2 3">DSM 22012</strain>
    </source>
</reference>
<feature type="chain" id="PRO_5009295930" description="DUF1513 domain-containing protein" evidence="1">
    <location>
        <begin position="37"/>
        <end position="384"/>
    </location>
</feature>
<evidence type="ECO:0008006" key="4">
    <source>
        <dbReference type="Google" id="ProtNLM"/>
    </source>
</evidence>
<protein>
    <recommendedName>
        <fullName evidence="4">DUF1513 domain-containing protein</fullName>
    </recommendedName>
</protein>
<dbReference type="Proteomes" id="UP000236745">
    <property type="component" value="Unassembled WGS sequence"/>
</dbReference>
<keyword evidence="1" id="KW-0732">Signal</keyword>
<keyword evidence="3" id="KW-1185">Reference proteome</keyword>
<feature type="signal peptide" evidence="1">
    <location>
        <begin position="1"/>
        <end position="36"/>
    </location>
</feature>
<gene>
    <name evidence="2" type="ORF">SAMN05444390_106122</name>
</gene>
<evidence type="ECO:0000313" key="2">
    <source>
        <dbReference type="EMBL" id="SEG84345.1"/>
    </source>
</evidence>
<proteinExistence type="predicted"/>
<dbReference type="InterPro" id="IPR015943">
    <property type="entry name" value="WD40/YVTN_repeat-like_dom_sf"/>
</dbReference>
<evidence type="ECO:0000313" key="3">
    <source>
        <dbReference type="Proteomes" id="UP000236745"/>
    </source>
</evidence>
<sequence length="384" mass="41769">MYSWGSIAVMETNRRKLLQLLAGAPLLAALPTPAFATSSTGDQLLIASAADDAQGNHWLIAMNEMGEERLRHPLPDRAHHVAAHPNRPLLAVVARRPGYYIDLVASDTGELVRRIEPQEGRHFYGHAIFTPDGQGLLATEMDVASGQGRVTLRSLDQAGAPSKDMSSGGIGPHELLLAPDQRTLIVANGGILTDGRDKLNIETMQPSLAYIDLESGEITEQRFLAEQDHQLSIRHMDVNALGEVIIALQYQGDLDDDKALVALHRRGQQIKLLRAPDAVNREMTQYCGSARFDNSGRIAAVSAPRGNLITFWDMETDSFLTSMRATDGCGLAATSEDASFIASTGRGNCYALYPLEDYREAMMLPPGLSSLAWDNHMAIKALTS</sequence>
<dbReference type="EMBL" id="FNVQ01000006">
    <property type="protein sequence ID" value="SEG84345.1"/>
    <property type="molecule type" value="Genomic_DNA"/>
</dbReference>
<dbReference type="Gene3D" id="2.130.10.10">
    <property type="entry name" value="YVTN repeat-like/Quinoprotein amine dehydrogenase"/>
    <property type="match status" value="1"/>
</dbReference>
<dbReference type="Pfam" id="PF07433">
    <property type="entry name" value="DUF1513"/>
    <property type="match status" value="1"/>
</dbReference>
<organism evidence="2 3">
    <name type="scientific">Marinobacterium lutimaris</name>
    <dbReference type="NCBI Taxonomy" id="568106"/>
    <lineage>
        <taxon>Bacteria</taxon>
        <taxon>Pseudomonadati</taxon>
        <taxon>Pseudomonadota</taxon>
        <taxon>Gammaproteobacteria</taxon>
        <taxon>Oceanospirillales</taxon>
        <taxon>Oceanospirillaceae</taxon>
        <taxon>Marinobacterium</taxon>
    </lineage>
</organism>
<dbReference type="SUPFAM" id="SSF50969">
    <property type="entry name" value="YVTN repeat-like/Quinoprotein amine dehydrogenase"/>
    <property type="match status" value="1"/>
</dbReference>
<dbReference type="InterPro" id="IPR008311">
    <property type="entry name" value="UCP028101"/>
</dbReference>
<dbReference type="AlphaFoldDB" id="A0A1H6DI55"/>
<evidence type="ECO:0000256" key="1">
    <source>
        <dbReference type="SAM" id="SignalP"/>
    </source>
</evidence>
<name>A0A1H6DI55_9GAMM</name>
<accession>A0A1H6DI55</accession>